<dbReference type="EMBL" id="AGJK01000056">
    <property type="protein sequence ID" value="EHP92614.1"/>
    <property type="molecule type" value="Genomic_DNA"/>
</dbReference>
<dbReference type="Proteomes" id="UP000004382">
    <property type="component" value="Unassembled WGS sequence"/>
</dbReference>
<sequence length="44" mass="4774">MMSPSVMVMDHSPLGFFVTVIRRSGNISTLLTPFPSAYSRTAIG</sequence>
<accession>H1KIR0</accession>
<gene>
    <name evidence="1" type="ORF">MetexDRAFT_2522</name>
</gene>
<dbReference type="AlphaFoldDB" id="H1KIR0"/>
<name>H1KIR0_METEX</name>
<proteinExistence type="predicted"/>
<protein>
    <submittedName>
        <fullName evidence="1">Uncharacterized protein</fullName>
    </submittedName>
</protein>
<reference evidence="1 2" key="1">
    <citation type="submission" date="2011-09" db="EMBL/GenBank/DDBJ databases">
        <title>The draft genome of Methylobacterium extorquens DSM 13060.</title>
        <authorList>
            <consortium name="US DOE Joint Genome Institute (JGI-PGF)"/>
            <person name="Lucas S."/>
            <person name="Han J."/>
            <person name="Lapidus A."/>
            <person name="Cheng J.-F."/>
            <person name="Goodwin L."/>
            <person name="Pitluck S."/>
            <person name="Peters L."/>
            <person name="Land M.L."/>
            <person name="Hauser L."/>
            <person name="Koskimaki J."/>
            <person name="Halonen O."/>
            <person name="Pirttila A."/>
            <person name="Frank C."/>
            <person name="Woyke T.J."/>
        </authorList>
    </citation>
    <scope>NUCLEOTIDE SEQUENCE [LARGE SCALE GENOMIC DNA]</scope>
    <source>
        <strain evidence="1 2">DSM 13060</strain>
    </source>
</reference>
<organism evidence="1 2">
    <name type="scientific">Methylorubrum extorquens DSM 13060</name>
    <dbReference type="NCBI Taxonomy" id="882800"/>
    <lineage>
        <taxon>Bacteria</taxon>
        <taxon>Pseudomonadati</taxon>
        <taxon>Pseudomonadota</taxon>
        <taxon>Alphaproteobacteria</taxon>
        <taxon>Hyphomicrobiales</taxon>
        <taxon>Methylobacteriaceae</taxon>
        <taxon>Methylorubrum</taxon>
    </lineage>
</organism>
<comment type="caution">
    <text evidence="1">The sequence shown here is derived from an EMBL/GenBank/DDBJ whole genome shotgun (WGS) entry which is preliminary data.</text>
</comment>
<evidence type="ECO:0000313" key="2">
    <source>
        <dbReference type="Proteomes" id="UP000004382"/>
    </source>
</evidence>
<evidence type="ECO:0000313" key="1">
    <source>
        <dbReference type="EMBL" id="EHP92614.1"/>
    </source>
</evidence>